<comment type="caution">
    <text evidence="1">The sequence shown here is derived from an EMBL/GenBank/DDBJ whole genome shotgun (WGS) entry which is preliminary data.</text>
</comment>
<proteinExistence type="predicted"/>
<name>A0AAV5G0C0_ELECO</name>
<reference evidence="1" key="1">
    <citation type="journal article" date="2018" name="DNA Res.">
        <title>Multiple hybrid de novo genome assembly of finger millet, an orphan allotetraploid crop.</title>
        <authorList>
            <person name="Hatakeyama M."/>
            <person name="Aluri S."/>
            <person name="Balachadran M.T."/>
            <person name="Sivarajan S.R."/>
            <person name="Patrignani A."/>
            <person name="Gruter S."/>
            <person name="Poveda L."/>
            <person name="Shimizu-Inatsugi R."/>
            <person name="Baeten J."/>
            <person name="Francoijs K.J."/>
            <person name="Nataraja K.N."/>
            <person name="Reddy Y.A.N."/>
            <person name="Phadnis S."/>
            <person name="Ravikumar R.L."/>
            <person name="Schlapbach R."/>
            <person name="Sreeman S.M."/>
            <person name="Shimizu K.K."/>
        </authorList>
    </citation>
    <scope>NUCLEOTIDE SEQUENCE</scope>
</reference>
<dbReference type="AlphaFoldDB" id="A0AAV5G0C0"/>
<dbReference type="Proteomes" id="UP001054889">
    <property type="component" value="Unassembled WGS sequence"/>
</dbReference>
<gene>
    <name evidence="1" type="primary">gb29449</name>
    <name evidence="1" type="ORF">PR202_gb29449</name>
</gene>
<dbReference type="EMBL" id="BQKI01000108">
    <property type="protein sequence ID" value="GJN40260.1"/>
    <property type="molecule type" value="Genomic_DNA"/>
</dbReference>
<keyword evidence="2" id="KW-1185">Reference proteome</keyword>
<evidence type="ECO:0000313" key="2">
    <source>
        <dbReference type="Proteomes" id="UP001054889"/>
    </source>
</evidence>
<protein>
    <submittedName>
        <fullName evidence="1">Uncharacterized protein</fullName>
    </submittedName>
</protein>
<accession>A0AAV5G0C0</accession>
<evidence type="ECO:0000313" key="1">
    <source>
        <dbReference type="EMBL" id="GJN40260.1"/>
    </source>
</evidence>
<sequence>MMARRTRATGFMSMQWPSGHSAEIASSWPIIYMYVWPQQPELGSPTCPTTPSILR</sequence>
<reference evidence="1" key="2">
    <citation type="submission" date="2021-12" db="EMBL/GenBank/DDBJ databases">
        <title>Resequencing data analysis of finger millet.</title>
        <authorList>
            <person name="Hatakeyama M."/>
            <person name="Aluri S."/>
            <person name="Balachadran M.T."/>
            <person name="Sivarajan S.R."/>
            <person name="Poveda L."/>
            <person name="Shimizu-Inatsugi R."/>
            <person name="Schlapbach R."/>
            <person name="Sreeman S.M."/>
            <person name="Shimizu K.K."/>
        </authorList>
    </citation>
    <scope>NUCLEOTIDE SEQUENCE</scope>
</reference>
<organism evidence="1 2">
    <name type="scientific">Eleusine coracana subsp. coracana</name>
    <dbReference type="NCBI Taxonomy" id="191504"/>
    <lineage>
        <taxon>Eukaryota</taxon>
        <taxon>Viridiplantae</taxon>
        <taxon>Streptophyta</taxon>
        <taxon>Embryophyta</taxon>
        <taxon>Tracheophyta</taxon>
        <taxon>Spermatophyta</taxon>
        <taxon>Magnoliopsida</taxon>
        <taxon>Liliopsida</taxon>
        <taxon>Poales</taxon>
        <taxon>Poaceae</taxon>
        <taxon>PACMAD clade</taxon>
        <taxon>Chloridoideae</taxon>
        <taxon>Cynodonteae</taxon>
        <taxon>Eleusininae</taxon>
        <taxon>Eleusine</taxon>
    </lineage>
</organism>